<protein>
    <submittedName>
        <fullName evidence="2">Myb domain protein 33, putative isoform 2</fullName>
    </submittedName>
</protein>
<evidence type="ECO:0000313" key="2">
    <source>
        <dbReference type="EMBL" id="KAE8705750.1"/>
    </source>
</evidence>
<evidence type="ECO:0000313" key="3">
    <source>
        <dbReference type="Proteomes" id="UP000436088"/>
    </source>
</evidence>
<name>A0A6A3AMA9_HIBSY</name>
<dbReference type="Proteomes" id="UP000436088">
    <property type="component" value="Unassembled WGS sequence"/>
</dbReference>
<comment type="caution">
    <text evidence="2">The sequence shown here is derived from an EMBL/GenBank/DDBJ whole genome shotgun (WGS) entry which is preliminary data.</text>
</comment>
<sequence>MNMELPSYQYSDYQQDSWVNPSVPLPLVESVDSLIQSPPVKRAKSDIFTPQNSGLLEEIVYESQKLKSSKDASSHQSSTLMLDDVANVPRKGCELESEAHCDSNSPPHSAASAFSVHTPGSGSSSDEPQFVESILGCNKIETSNQMAISGLEFIRSGQFGHDIGCVRDKPVVTDVIAVLLGEDSSSDY</sequence>
<dbReference type="AlphaFoldDB" id="A0A6A3AMA9"/>
<organism evidence="2 3">
    <name type="scientific">Hibiscus syriacus</name>
    <name type="common">Rose of Sharon</name>
    <dbReference type="NCBI Taxonomy" id="106335"/>
    <lineage>
        <taxon>Eukaryota</taxon>
        <taxon>Viridiplantae</taxon>
        <taxon>Streptophyta</taxon>
        <taxon>Embryophyta</taxon>
        <taxon>Tracheophyta</taxon>
        <taxon>Spermatophyta</taxon>
        <taxon>Magnoliopsida</taxon>
        <taxon>eudicotyledons</taxon>
        <taxon>Gunneridae</taxon>
        <taxon>Pentapetalae</taxon>
        <taxon>rosids</taxon>
        <taxon>malvids</taxon>
        <taxon>Malvales</taxon>
        <taxon>Malvaceae</taxon>
        <taxon>Malvoideae</taxon>
        <taxon>Hibiscus</taxon>
    </lineage>
</organism>
<accession>A0A6A3AMA9</accession>
<feature type="compositionally biased region" description="Polar residues" evidence="1">
    <location>
        <begin position="118"/>
        <end position="127"/>
    </location>
</feature>
<feature type="region of interest" description="Disordered" evidence="1">
    <location>
        <begin position="96"/>
        <end position="128"/>
    </location>
</feature>
<keyword evidence="3" id="KW-1185">Reference proteome</keyword>
<dbReference type="EMBL" id="VEPZ02000979">
    <property type="protein sequence ID" value="KAE8705750.1"/>
    <property type="molecule type" value="Genomic_DNA"/>
</dbReference>
<reference evidence="2" key="1">
    <citation type="submission" date="2019-09" db="EMBL/GenBank/DDBJ databases">
        <title>Draft genome information of white flower Hibiscus syriacus.</title>
        <authorList>
            <person name="Kim Y.-M."/>
        </authorList>
    </citation>
    <scope>NUCLEOTIDE SEQUENCE [LARGE SCALE GENOMIC DNA]</scope>
    <source>
        <strain evidence="2">YM2019G1</strain>
    </source>
</reference>
<evidence type="ECO:0000256" key="1">
    <source>
        <dbReference type="SAM" id="MobiDB-lite"/>
    </source>
</evidence>
<proteinExistence type="predicted"/>
<gene>
    <name evidence="2" type="ORF">F3Y22_tig00110418pilonHSYRG00174</name>
</gene>